<protein>
    <submittedName>
        <fullName evidence="1">Uncharacterized protein</fullName>
    </submittedName>
</protein>
<dbReference type="Proteomes" id="UP001143364">
    <property type="component" value="Unassembled WGS sequence"/>
</dbReference>
<accession>A0A9W6N587</accession>
<reference evidence="1" key="1">
    <citation type="journal article" date="2014" name="Int. J. Syst. Evol. Microbiol.">
        <title>Complete genome sequence of Corynebacterium casei LMG S-19264T (=DSM 44701T), isolated from a smear-ripened cheese.</title>
        <authorList>
            <consortium name="US DOE Joint Genome Institute (JGI-PGF)"/>
            <person name="Walter F."/>
            <person name="Albersmeier A."/>
            <person name="Kalinowski J."/>
            <person name="Ruckert C."/>
        </authorList>
    </citation>
    <scope>NUCLEOTIDE SEQUENCE</scope>
    <source>
        <strain evidence="1">VKM B-2555</strain>
    </source>
</reference>
<sequence>MGKVAERDAGDTPLYLSDAEIGAKVLGRARAREWSAIAPLLEARGLPTIHPVMGGRYWPAVKRFFDVDAGLEPPTKTVRPAGAIEDAGAWRATKKRA</sequence>
<evidence type="ECO:0000313" key="2">
    <source>
        <dbReference type="Proteomes" id="UP001143364"/>
    </source>
</evidence>
<evidence type="ECO:0000313" key="1">
    <source>
        <dbReference type="EMBL" id="GLK77982.1"/>
    </source>
</evidence>
<proteinExistence type="predicted"/>
<comment type="caution">
    <text evidence="1">The sequence shown here is derived from an EMBL/GenBank/DDBJ whole genome shotgun (WGS) entry which is preliminary data.</text>
</comment>
<keyword evidence="2" id="KW-1185">Reference proteome</keyword>
<dbReference type="AlphaFoldDB" id="A0A9W6N587"/>
<reference evidence="1" key="2">
    <citation type="submission" date="2023-01" db="EMBL/GenBank/DDBJ databases">
        <authorList>
            <person name="Sun Q."/>
            <person name="Evtushenko L."/>
        </authorList>
    </citation>
    <scope>NUCLEOTIDE SEQUENCE</scope>
    <source>
        <strain evidence="1">VKM B-2555</strain>
    </source>
</reference>
<organism evidence="1 2">
    <name type="scientific">Methylopila jiangsuensis</name>
    <dbReference type="NCBI Taxonomy" id="586230"/>
    <lineage>
        <taxon>Bacteria</taxon>
        <taxon>Pseudomonadati</taxon>
        <taxon>Pseudomonadota</taxon>
        <taxon>Alphaproteobacteria</taxon>
        <taxon>Hyphomicrobiales</taxon>
        <taxon>Methylopilaceae</taxon>
        <taxon>Methylopila</taxon>
    </lineage>
</organism>
<name>A0A9W6N587_9HYPH</name>
<dbReference type="EMBL" id="BSFK01000016">
    <property type="protein sequence ID" value="GLK77982.1"/>
    <property type="molecule type" value="Genomic_DNA"/>
</dbReference>
<gene>
    <name evidence="1" type="ORF">GCM10008171_32360</name>
</gene>